<gene>
    <name evidence="5" type="ORF">AB0C36_35410</name>
</gene>
<dbReference type="Pfam" id="PF01047">
    <property type="entry name" value="MarR"/>
    <property type="match status" value="1"/>
</dbReference>
<dbReference type="SMART" id="SM00347">
    <property type="entry name" value="HTH_MARR"/>
    <property type="match status" value="1"/>
</dbReference>
<evidence type="ECO:0000259" key="4">
    <source>
        <dbReference type="PROSITE" id="PS50995"/>
    </source>
</evidence>
<evidence type="ECO:0000256" key="2">
    <source>
        <dbReference type="ARBA" id="ARBA00023125"/>
    </source>
</evidence>
<evidence type="ECO:0000313" key="5">
    <source>
        <dbReference type="EMBL" id="MEU8138776.1"/>
    </source>
</evidence>
<name>A0ABV3DSP2_9ACTN</name>
<dbReference type="InterPro" id="IPR000835">
    <property type="entry name" value="HTH_MarR-typ"/>
</dbReference>
<dbReference type="PROSITE" id="PS01117">
    <property type="entry name" value="HTH_MARR_1"/>
    <property type="match status" value="1"/>
</dbReference>
<dbReference type="CDD" id="cd00090">
    <property type="entry name" value="HTH_ARSR"/>
    <property type="match status" value="1"/>
</dbReference>
<dbReference type="InterPro" id="IPR011991">
    <property type="entry name" value="ArsR-like_HTH"/>
</dbReference>
<dbReference type="InterPro" id="IPR039422">
    <property type="entry name" value="MarR/SlyA-like"/>
</dbReference>
<feature type="domain" description="HTH marR-type" evidence="4">
    <location>
        <begin position="11"/>
        <end position="128"/>
    </location>
</feature>
<keyword evidence="2" id="KW-0238">DNA-binding</keyword>
<evidence type="ECO:0000256" key="3">
    <source>
        <dbReference type="ARBA" id="ARBA00023163"/>
    </source>
</evidence>
<protein>
    <submittedName>
        <fullName evidence="5">MarR family transcriptional regulator</fullName>
    </submittedName>
</protein>
<comment type="caution">
    <text evidence="5">The sequence shown here is derived from an EMBL/GenBank/DDBJ whole genome shotgun (WGS) entry which is preliminary data.</text>
</comment>
<dbReference type="InterPro" id="IPR036388">
    <property type="entry name" value="WH-like_DNA-bd_sf"/>
</dbReference>
<reference evidence="5 6" key="1">
    <citation type="submission" date="2024-06" db="EMBL/GenBank/DDBJ databases">
        <title>The Natural Products Discovery Center: Release of the First 8490 Sequenced Strains for Exploring Actinobacteria Biosynthetic Diversity.</title>
        <authorList>
            <person name="Kalkreuter E."/>
            <person name="Kautsar S.A."/>
            <person name="Yang D."/>
            <person name="Bader C.D."/>
            <person name="Teijaro C.N."/>
            <person name="Fluegel L."/>
            <person name="Davis C.M."/>
            <person name="Simpson J.R."/>
            <person name="Lauterbach L."/>
            <person name="Steele A.D."/>
            <person name="Gui C."/>
            <person name="Meng S."/>
            <person name="Li G."/>
            <person name="Viehrig K."/>
            <person name="Ye F."/>
            <person name="Su P."/>
            <person name="Kiefer A.F."/>
            <person name="Nichols A."/>
            <person name="Cepeda A.J."/>
            <person name="Yan W."/>
            <person name="Fan B."/>
            <person name="Jiang Y."/>
            <person name="Adhikari A."/>
            <person name="Zheng C.-J."/>
            <person name="Schuster L."/>
            <person name="Cowan T.M."/>
            <person name="Smanski M.J."/>
            <person name="Chevrette M.G."/>
            <person name="De Carvalho L.P.S."/>
            <person name="Shen B."/>
        </authorList>
    </citation>
    <scope>NUCLEOTIDE SEQUENCE [LARGE SCALE GENOMIC DNA]</scope>
    <source>
        <strain evidence="5 6">NPDC048946</strain>
    </source>
</reference>
<keyword evidence="6" id="KW-1185">Reference proteome</keyword>
<evidence type="ECO:0000256" key="1">
    <source>
        <dbReference type="ARBA" id="ARBA00023015"/>
    </source>
</evidence>
<dbReference type="InterPro" id="IPR036390">
    <property type="entry name" value="WH_DNA-bd_sf"/>
</dbReference>
<dbReference type="EMBL" id="JBEZFP010000138">
    <property type="protein sequence ID" value="MEU8138776.1"/>
    <property type="molecule type" value="Genomic_DNA"/>
</dbReference>
<dbReference type="Gene3D" id="1.10.10.10">
    <property type="entry name" value="Winged helix-like DNA-binding domain superfamily/Winged helix DNA-binding domain"/>
    <property type="match status" value="1"/>
</dbReference>
<dbReference type="InterPro" id="IPR023187">
    <property type="entry name" value="Tscrpt_reg_MarR-type_CS"/>
</dbReference>
<dbReference type="PANTHER" id="PTHR33164:SF99">
    <property type="entry name" value="MARR FAMILY REGULATORY PROTEIN"/>
    <property type="match status" value="1"/>
</dbReference>
<dbReference type="SUPFAM" id="SSF46785">
    <property type="entry name" value="Winged helix' DNA-binding domain"/>
    <property type="match status" value="1"/>
</dbReference>
<dbReference type="RefSeq" id="WP_358362457.1">
    <property type="nucleotide sequence ID" value="NZ_JBEZFP010000138.1"/>
</dbReference>
<dbReference type="Proteomes" id="UP001551482">
    <property type="component" value="Unassembled WGS sequence"/>
</dbReference>
<dbReference type="PROSITE" id="PS50995">
    <property type="entry name" value="HTH_MARR_2"/>
    <property type="match status" value="1"/>
</dbReference>
<dbReference type="PANTHER" id="PTHR33164">
    <property type="entry name" value="TRANSCRIPTIONAL REGULATOR, MARR FAMILY"/>
    <property type="match status" value="1"/>
</dbReference>
<proteinExistence type="predicted"/>
<accession>A0ABV3DSP2</accession>
<sequence>MNTESVLIDQWRSLLSEYSRVAQELDRALQHHHGMTMSDYEVLDRLVDAGCKARAQELVGDLHLSQSALSRAVARMEKCGLVERAMCDTDRRGVFVTATDAGRAAHSAARATQLDVLKRHLADRVPQG</sequence>
<organism evidence="5 6">
    <name type="scientific">Streptodolium elevatio</name>
    <dbReference type="NCBI Taxonomy" id="3157996"/>
    <lineage>
        <taxon>Bacteria</taxon>
        <taxon>Bacillati</taxon>
        <taxon>Actinomycetota</taxon>
        <taxon>Actinomycetes</taxon>
        <taxon>Kitasatosporales</taxon>
        <taxon>Streptomycetaceae</taxon>
        <taxon>Streptodolium</taxon>
    </lineage>
</organism>
<keyword evidence="1" id="KW-0805">Transcription regulation</keyword>
<evidence type="ECO:0000313" key="6">
    <source>
        <dbReference type="Proteomes" id="UP001551482"/>
    </source>
</evidence>
<keyword evidence="3" id="KW-0804">Transcription</keyword>